<reference evidence="2" key="1">
    <citation type="submission" date="2016-10" db="EMBL/GenBank/DDBJ databases">
        <authorList>
            <person name="Varghese N."/>
            <person name="Submissions S."/>
        </authorList>
    </citation>
    <scope>NUCLEOTIDE SEQUENCE [LARGE SCALE GENOMIC DNA]</scope>
    <source>
        <strain evidence="2">CGMCC 1.6763</strain>
    </source>
</reference>
<dbReference type="OrthoDB" id="9779761at2"/>
<sequence length="173" mass="20203">MSIQSNQQAILTAIQDAIKAHGPICHLDDIYTYVRNHEPAIRHYQDEEAIIRNIIYRHSSDCEIFRGTFRWDSYDLFYAPKGIGSGLWSIWPDELPLRILIEILKHRGGLATVEEIRQHLMLDYPRLYVPGKDTSNEIRETLFQNSTYHPNSKNPLFFYSSIVDAWGIRPEID</sequence>
<organism evidence="1 2">
    <name type="scientific">Bhargavaea ginsengi</name>
    <dbReference type="NCBI Taxonomy" id="426757"/>
    <lineage>
        <taxon>Bacteria</taxon>
        <taxon>Bacillati</taxon>
        <taxon>Bacillota</taxon>
        <taxon>Bacilli</taxon>
        <taxon>Bacillales</taxon>
        <taxon>Caryophanaceae</taxon>
        <taxon>Bhargavaea</taxon>
    </lineage>
</organism>
<evidence type="ECO:0000313" key="2">
    <source>
        <dbReference type="Proteomes" id="UP000199200"/>
    </source>
</evidence>
<dbReference type="AlphaFoldDB" id="A0A1H6YS57"/>
<dbReference type="EMBL" id="FNZF01000003">
    <property type="protein sequence ID" value="SEJ44111.1"/>
    <property type="molecule type" value="Genomic_DNA"/>
</dbReference>
<evidence type="ECO:0000313" key="1">
    <source>
        <dbReference type="EMBL" id="SEJ44111.1"/>
    </source>
</evidence>
<proteinExistence type="predicted"/>
<dbReference type="Proteomes" id="UP000199200">
    <property type="component" value="Unassembled WGS sequence"/>
</dbReference>
<name>A0A1H6YS57_9BACL</name>
<gene>
    <name evidence="1" type="ORF">SAMN04488127_1787</name>
</gene>
<keyword evidence="2" id="KW-1185">Reference proteome</keyword>
<accession>A0A1H6YS57</accession>
<dbReference type="RefSeq" id="WP_092052472.1">
    <property type="nucleotide sequence ID" value="NZ_FNZF01000003.1"/>
</dbReference>
<protein>
    <submittedName>
        <fullName evidence="1">Uncharacterized protein</fullName>
    </submittedName>
</protein>